<evidence type="ECO:0000256" key="1">
    <source>
        <dbReference type="ARBA" id="ARBA00005322"/>
    </source>
</evidence>
<keyword evidence="5" id="KW-0805">Transcription regulation</keyword>
<evidence type="ECO:0000259" key="10">
    <source>
        <dbReference type="Pfam" id="PF04316"/>
    </source>
</evidence>
<dbReference type="Pfam" id="PF04316">
    <property type="entry name" value="FlgM"/>
    <property type="match status" value="1"/>
</dbReference>
<evidence type="ECO:0000256" key="8">
    <source>
        <dbReference type="ARBA" id="ARBA00030117"/>
    </source>
</evidence>
<evidence type="ECO:0000256" key="6">
    <source>
        <dbReference type="ARBA" id="ARBA00023163"/>
    </source>
</evidence>
<dbReference type="InterPro" id="IPR035890">
    <property type="entry name" value="Anti-sigma-28_factor_FlgM_sf"/>
</dbReference>
<dbReference type="RefSeq" id="WP_213043372.1">
    <property type="nucleotide sequence ID" value="NZ_CAJNBJ010000017.1"/>
</dbReference>
<comment type="caution">
    <text evidence="11">The sequence shown here is derived from an EMBL/GenBank/DDBJ whole genome shotgun (WGS) entry which is preliminary data.</text>
</comment>
<evidence type="ECO:0000256" key="7">
    <source>
        <dbReference type="ARBA" id="ARBA00024739"/>
    </source>
</evidence>
<comment type="similarity">
    <text evidence="1">Belongs to the FlgM family.</text>
</comment>
<feature type="domain" description="Anti-sigma-28 factor FlgM C-terminal" evidence="10">
    <location>
        <begin position="39"/>
        <end position="92"/>
    </location>
</feature>
<keyword evidence="4" id="KW-1005">Bacterial flagellum biogenesis</keyword>
<keyword evidence="12" id="KW-1185">Reference proteome</keyword>
<keyword evidence="11" id="KW-0966">Cell projection</keyword>
<dbReference type="SUPFAM" id="SSF101498">
    <property type="entry name" value="Anti-sigma factor FlgM"/>
    <property type="match status" value="1"/>
</dbReference>
<gene>
    <name evidence="11" type="primary">flgM</name>
    <name evidence="11" type="ORF">NSPZN2_40569</name>
</gene>
<evidence type="ECO:0000313" key="11">
    <source>
        <dbReference type="EMBL" id="CAE6777040.1"/>
    </source>
</evidence>
<protein>
    <recommendedName>
        <fullName evidence="2">Negative regulator of flagellin synthesis</fullName>
    </recommendedName>
    <alternativeName>
        <fullName evidence="8">Anti-sigma-28 factor</fullName>
    </alternativeName>
</protein>
<keyword evidence="11" id="KW-0969">Cilium</keyword>
<keyword evidence="3" id="KW-0678">Repressor</keyword>
<dbReference type="InterPro" id="IPR031316">
    <property type="entry name" value="FlgM_C"/>
</dbReference>
<feature type="compositionally biased region" description="Polar residues" evidence="9">
    <location>
        <begin position="30"/>
        <end position="41"/>
    </location>
</feature>
<dbReference type="EMBL" id="CAJNBJ010000017">
    <property type="protein sequence ID" value="CAE6777040.1"/>
    <property type="molecule type" value="Genomic_DNA"/>
</dbReference>
<sequence>MEISNNGRAADLAKILLGVQETDRTHNKKTASQQTQSQDRVQISERAKELQRLRAAAEQPDAERDARVGQIQQSVEGGTYTVDGKKVADAMIRHVLTDAVL</sequence>
<evidence type="ECO:0000256" key="2">
    <source>
        <dbReference type="ARBA" id="ARBA00017823"/>
    </source>
</evidence>
<accession>A0ABM8RXA0</accession>
<feature type="compositionally biased region" description="Basic and acidic residues" evidence="9">
    <location>
        <begin position="42"/>
        <end position="52"/>
    </location>
</feature>
<keyword evidence="6" id="KW-0804">Transcription</keyword>
<evidence type="ECO:0000313" key="12">
    <source>
        <dbReference type="Proteomes" id="UP000675880"/>
    </source>
</evidence>
<organism evidence="11 12">
    <name type="scientific">Nitrospira defluvii</name>
    <dbReference type="NCBI Taxonomy" id="330214"/>
    <lineage>
        <taxon>Bacteria</taxon>
        <taxon>Pseudomonadati</taxon>
        <taxon>Nitrospirota</taxon>
        <taxon>Nitrospiria</taxon>
        <taxon>Nitrospirales</taxon>
        <taxon>Nitrospiraceae</taxon>
        <taxon>Nitrospira</taxon>
    </lineage>
</organism>
<dbReference type="InterPro" id="IPR007412">
    <property type="entry name" value="FlgM"/>
</dbReference>
<reference evidence="11 12" key="1">
    <citation type="submission" date="2021-02" db="EMBL/GenBank/DDBJ databases">
        <authorList>
            <person name="Han P."/>
        </authorList>
    </citation>
    <scope>NUCLEOTIDE SEQUENCE [LARGE SCALE GENOMIC DNA]</scope>
    <source>
        <strain evidence="11">Candidatus Nitrospira sp. ZN2</strain>
    </source>
</reference>
<proteinExistence type="inferred from homology"/>
<evidence type="ECO:0000256" key="5">
    <source>
        <dbReference type="ARBA" id="ARBA00023015"/>
    </source>
</evidence>
<evidence type="ECO:0000256" key="9">
    <source>
        <dbReference type="SAM" id="MobiDB-lite"/>
    </source>
</evidence>
<evidence type="ECO:0000256" key="3">
    <source>
        <dbReference type="ARBA" id="ARBA00022491"/>
    </source>
</evidence>
<dbReference type="Proteomes" id="UP000675880">
    <property type="component" value="Unassembled WGS sequence"/>
</dbReference>
<evidence type="ECO:0000256" key="4">
    <source>
        <dbReference type="ARBA" id="ARBA00022795"/>
    </source>
</evidence>
<feature type="region of interest" description="Disordered" evidence="9">
    <location>
        <begin position="21"/>
        <end position="70"/>
    </location>
</feature>
<name>A0ABM8RXA0_9BACT</name>
<keyword evidence="11" id="KW-0282">Flagellum</keyword>
<comment type="function">
    <text evidence="7">Responsible for the coupling of flagellin expression to flagellar assembly by preventing expression of the flagellin genes when a component of the middle class of proteins is defective. It negatively regulates flagellar genes by inhibiting the activity of FliA by directly binding to FliA.</text>
</comment>
<dbReference type="NCBIfam" id="TIGR03824">
    <property type="entry name" value="FlgM_jcvi"/>
    <property type="match status" value="1"/>
</dbReference>